<dbReference type="FunCoup" id="A0A1V9X2I7">
    <property type="interactions" value="38"/>
</dbReference>
<dbReference type="AlphaFoldDB" id="A0A1V9X2I7"/>
<proteinExistence type="predicted"/>
<dbReference type="GO" id="GO:0007155">
    <property type="term" value="P:cell adhesion"/>
    <property type="evidence" value="ECO:0007669"/>
    <property type="project" value="TreeGrafter"/>
</dbReference>
<accession>A0A1V9X2I7</accession>
<dbReference type="STRING" id="418985.A0A1V9X2I7"/>
<feature type="compositionally biased region" description="Basic and acidic residues" evidence="1">
    <location>
        <begin position="647"/>
        <end position="660"/>
    </location>
</feature>
<dbReference type="InterPro" id="IPR050904">
    <property type="entry name" value="Adhesion/Biosynth-related"/>
</dbReference>
<evidence type="ECO:0000259" key="2">
    <source>
        <dbReference type="PROSITE" id="PS50213"/>
    </source>
</evidence>
<dbReference type="InterPro" id="IPR036378">
    <property type="entry name" value="FAS1_dom_sf"/>
</dbReference>
<dbReference type="GO" id="GO:0050839">
    <property type="term" value="F:cell adhesion molecule binding"/>
    <property type="evidence" value="ECO:0007669"/>
    <property type="project" value="TreeGrafter"/>
</dbReference>
<comment type="caution">
    <text evidence="3">The sequence shown here is derived from an EMBL/GenBank/DDBJ whole genome shotgun (WGS) entry which is preliminary data.</text>
</comment>
<dbReference type="Gene3D" id="2.30.180.10">
    <property type="entry name" value="FAS1 domain"/>
    <property type="match status" value="4"/>
</dbReference>
<dbReference type="PANTHER" id="PTHR10900">
    <property type="entry name" value="PERIOSTIN-RELATED"/>
    <property type="match status" value="1"/>
</dbReference>
<feature type="domain" description="FAS1" evidence="2">
    <location>
        <begin position="337"/>
        <end position="485"/>
    </location>
</feature>
<dbReference type="GO" id="GO:0005615">
    <property type="term" value="C:extracellular space"/>
    <property type="evidence" value="ECO:0007669"/>
    <property type="project" value="TreeGrafter"/>
</dbReference>
<dbReference type="OrthoDB" id="286301at2759"/>
<dbReference type="InterPro" id="IPR000782">
    <property type="entry name" value="FAS1_domain"/>
</dbReference>
<feature type="domain" description="FAS1" evidence="2">
    <location>
        <begin position="489"/>
        <end position="625"/>
    </location>
</feature>
<keyword evidence="4" id="KW-1185">Reference proteome</keyword>
<dbReference type="InParanoid" id="A0A1V9X2I7"/>
<dbReference type="PANTHER" id="PTHR10900:SF77">
    <property type="entry name" value="FI19380P1"/>
    <property type="match status" value="1"/>
</dbReference>
<sequence>MTKKEEEVEGVSPESLLFSLRSTQCSESPTTHTCITKVRTVNESKNVIEKYTCCHGFTRPQDGPGCVEADLKELSETLRIIGTTEFGKLVDDSKVTKRGGSDMNVTVFAPTNVAVKELEAKKAEGGGAEGENEVSSADMANAHMVEGYFQLADLVDEQKITTLDGKSSIRFNEFYNPRKVLTANCVPIVAADNFHKNGVVHVVDGTLPTPSKTVKEVLATEPKFATFNEVLGMNGELLDKLDDPEAHYTVFAPTEDAFKEVDAEILEMWKKGEGCVDQLLRGHVVPHTICTSAIPQQARVRNVLRAPIMLQKIPDGRVTAEGVEIEDRDIVTTNGVVHSIKNVMLSQTSKSLLDTLRAHKQTDLVHLIESNQLAERLNMLKNFTFFAPTEGAIKDVSLKEWDGMKQEQKIQPLFLYHTTESKIGLKSLFNNMIMPSQLEGSQIRVNVYSRNSNFDDAIYTAQCARVVSQSIDVCGGSIYFVDKVLRQPEMSIWALIETNKNLQVFRKLVMKAGLESQLKDNAGPFTVLAPTDDAFKKLTREEMETLEKGEGVEALVKTHILPDMLCSSGVNHNNAFAVQEHKNLDGKSVSAQRSLRGHIYFGGARVEEKDLTANNGIVHVLDRVLNAQPEQKAQPAPVQPQSQPQETESRRYASFDFSRF</sequence>
<dbReference type="Pfam" id="PF02469">
    <property type="entry name" value="Fasciclin"/>
    <property type="match status" value="4"/>
</dbReference>
<evidence type="ECO:0000256" key="1">
    <source>
        <dbReference type="SAM" id="MobiDB-lite"/>
    </source>
</evidence>
<dbReference type="SMART" id="SM00554">
    <property type="entry name" value="FAS1"/>
    <property type="match status" value="4"/>
</dbReference>
<feature type="compositionally biased region" description="Low complexity" evidence="1">
    <location>
        <begin position="629"/>
        <end position="645"/>
    </location>
</feature>
<dbReference type="SUPFAM" id="SSF82153">
    <property type="entry name" value="FAS1 domain"/>
    <property type="match status" value="4"/>
</dbReference>
<feature type="domain" description="FAS1" evidence="2">
    <location>
        <begin position="211"/>
        <end position="344"/>
    </location>
</feature>
<organism evidence="3 4">
    <name type="scientific">Tropilaelaps mercedesae</name>
    <dbReference type="NCBI Taxonomy" id="418985"/>
    <lineage>
        <taxon>Eukaryota</taxon>
        <taxon>Metazoa</taxon>
        <taxon>Ecdysozoa</taxon>
        <taxon>Arthropoda</taxon>
        <taxon>Chelicerata</taxon>
        <taxon>Arachnida</taxon>
        <taxon>Acari</taxon>
        <taxon>Parasitiformes</taxon>
        <taxon>Mesostigmata</taxon>
        <taxon>Gamasina</taxon>
        <taxon>Dermanyssoidea</taxon>
        <taxon>Laelapidae</taxon>
        <taxon>Tropilaelaps</taxon>
    </lineage>
</organism>
<feature type="region of interest" description="Disordered" evidence="1">
    <location>
        <begin position="629"/>
        <end position="660"/>
    </location>
</feature>
<dbReference type="GO" id="GO:0030198">
    <property type="term" value="P:extracellular matrix organization"/>
    <property type="evidence" value="ECO:0007669"/>
    <property type="project" value="TreeGrafter"/>
</dbReference>
<reference evidence="3 4" key="1">
    <citation type="journal article" date="2017" name="Gigascience">
        <title>Draft genome of the honey bee ectoparasitic mite, Tropilaelaps mercedesae, is shaped by the parasitic life history.</title>
        <authorList>
            <person name="Dong X."/>
            <person name="Armstrong S.D."/>
            <person name="Xia D."/>
            <person name="Makepeace B.L."/>
            <person name="Darby A.C."/>
            <person name="Kadowaki T."/>
        </authorList>
    </citation>
    <scope>NUCLEOTIDE SEQUENCE [LARGE SCALE GENOMIC DNA]</scope>
    <source>
        <strain evidence="3">Wuxi-XJTLU</strain>
    </source>
</reference>
<name>A0A1V9X2I7_9ACAR</name>
<evidence type="ECO:0000313" key="3">
    <source>
        <dbReference type="EMBL" id="OQR67618.1"/>
    </source>
</evidence>
<gene>
    <name evidence="3" type="ORF">BIW11_02166</name>
</gene>
<dbReference type="GO" id="GO:0031012">
    <property type="term" value="C:extracellular matrix"/>
    <property type="evidence" value="ECO:0007669"/>
    <property type="project" value="TreeGrafter"/>
</dbReference>
<feature type="domain" description="FAS1" evidence="2">
    <location>
        <begin position="61"/>
        <end position="207"/>
    </location>
</feature>
<dbReference type="PROSITE" id="PS50213">
    <property type="entry name" value="FAS1"/>
    <property type="match status" value="4"/>
</dbReference>
<protein>
    <submittedName>
        <fullName evidence="3">Transforming growth factor-beta-induced protein ig-h3-like</fullName>
    </submittedName>
</protein>
<evidence type="ECO:0000313" key="4">
    <source>
        <dbReference type="Proteomes" id="UP000192247"/>
    </source>
</evidence>
<dbReference type="EMBL" id="MNPL01028127">
    <property type="protein sequence ID" value="OQR67618.1"/>
    <property type="molecule type" value="Genomic_DNA"/>
</dbReference>
<dbReference type="Proteomes" id="UP000192247">
    <property type="component" value="Unassembled WGS sequence"/>
</dbReference>